<organism evidence="1 3">
    <name type="scientific">Gibberella zeae (strain ATCC MYA-4620 / CBS 123657 / FGSC 9075 / NRRL 31084 / PH-1)</name>
    <name type="common">Wheat head blight fungus</name>
    <name type="synonym">Fusarium graminearum</name>
    <dbReference type="NCBI Taxonomy" id="229533"/>
    <lineage>
        <taxon>Eukaryota</taxon>
        <taxon>Fungi</taxon>
        <taxon>Dikarya</taxon>
        <taxon>Ascomycota</taxon>
        <taxon>Pezizomycotina</taxon>
        <taxon>Sordariomycetes</taxon>
        <taxon>Hypocreomycetidae</taxon>
        <taxon>Hypocreales</taxon>
        <taxon>Nectriaceae</taxon>
        <taxon>Fusarium</taxon>
    </lineage>
</organism>
<reference evidence="1 3" key="3">
    <citation type="journal article" date="2015" name="BMC Genomics">
        <title>The completed genome sequence of the pathogenic ascomycete fungus Fusarium graminearum.</title>
        <authorList>
            <person name="King R."/>
            <person name="Urban M."/>
            <person name="Hammond-Kosack M.C."/>
            <person name="Hassani-Pak K."/>
            <person name="Hammond-Kosack K.E."/>
        </authorList>
    </citation>
    <scope>NUCLEOTIDE SEQUENCE [LARGE SCALE GENOMIC DNA]</scope>
    <source>
        <strain evidence="3">ATCC MYA-4620 / CBS 123657 / FGSC 9075 / NRRL 31084 / PH-1</strain>
        <strain evidence="1">PH-1</strain>
    </source>
</reference>
<accession>I1S4I1</accession>
<keyword evidence="3" id="KW-1185">Reference proteome</keyword>
<dbReference type="AlphaFoldDB" id="I1S4I1"/>
<evidence type="ECO:0000313" key="1">
    <source>
        <dbReference type="EMBL" id="CEF72251.1"/>
    </source>
</evidence>
<dbReference type="HOGENOM" id="CLU_3377202_0_0_1"/>
<evidence type="ECO:0000313" key="2">
    <source>
        <dbReference type="EnsemblFungi" id="CEF72251"/>
    </source>
</evidence>
<dbReference type="EnsemblFungi" id="CEF72251">
    <property type="protein sequence ID" value="CEF72251"/>
    <property type="gene ID" value="FGRRES_11748"/>
</dbReference>
<reference evidence="2" key="4">
    <citation type="submission" date="2017-01" db="UniProtKB">
        <authorList>
            <consortium name="EnsemblFungi"/>
        </authorList>
    </citation>
    <scope>IDENTIFICATION</scope>
    <source>
        <strain evidence="2">PH-1 / ATCC MYA-4620 / FGSC 9075 / NRRL 31084</strain>
    </source>
</reference>
<reference evidence="2 3" key="1">
    <citation type="journal article" date="2007" name="Science">
        <title>The Fusarium graminearum genome reveals a link between localized polymorphism and pathogen specialization.</title>
        <authorList>
            <person name="Cuomo C.A."/>
            <person name="Gueldener U."/>
            <person name="Xu J.-R."/>
            <person name="Trail F."/>
            <person name="Turgeon B.G."/>
            <person name="Di Pietro A."/>
            <person name="Walton J.D."/>
            <person name="Ma L.-J."/>
            <person name="Baker S.E."/>
            <person name="Rep M."/>
            <person name="Adam G."/>
            <person name="Antoniw J."/>
            <person name="Baldwin T."/>
            <person name="Calvo S.E."/>
            <person name="Chang Y.-L."/>
            <person name="DeCaprio D."/>
            <person name="Gale L.R."/>
            <person name="Gnerre S."/>
            <person name="Goswami R.S."/>
            <person name="Hammond-Kosack K."/>
            <person name="Harris L.J."/>
            <person name="Hilburn K."/>
            <person name="Kennell J.C."/>
            <person name="Kroken S."/>
            <person name="Magnuson J.K."/>
            <person name="Mannhaupt G."/>
            <person name="Mauceli E.W."/>
            <person name="Mewes H.-W."/>
            <person name="Mitterbauer R."/>
            <person name="Muehlbauer G."/>
            <person name="Muensterkoetter M."/>
            <person name="Nelson D."/>
            <person name="O'Donnell K."/>
            <person name="Ouellet T."/>
            <person name="Qi W."/>
            <person name="Quesneville H."/>
            <person name="Roncero M.I.G."/>
            <person name="Seong K.-Y."/>
            <person name="Tetko I.V."/>
            <person name="Urban M."/>
            <person name="Waalwijk C."/>
            <person name="Ward T.J."/>
            <person name="Yao J."/>
            <person name="Birren B.W."/>
            <person name="Kistler H.C."/>
        </authorList>
    </citation>
    <scope>NUCLEOTIDE SEQUENCE [LARGE SCALE GENOMIC DNA]</scope>
    <source>
        <strain evidence="3">ATCC MYA-4620 / CBS 123657 / FGSC 9075 / NRRL 31084 / PH-1</strain>
        <strain evidence="2">PH-1 / ATCC MYA-4620 / FGSC 9075 / NRRL 31084</strain>
    </source>
</reference>
<name>I1S4I1_GIBZE</name>
<protein>
    <submittedName>
        <fullName evidence="1">Chromosome 1, complete genome</fullName>
    </submittedName>
</protein>
<dbReference type="RefSeq" id="XP_011315993.1">
    <property type="nucleotide sequence ID" value="XM_011317691.1"/>
</dbReference>
<sequence>MSISVGPCFDFGMKRLGLHNDAEHPQTSTGYSRV</sequence>
<dbReference type="InParanoid" id="I1S4I1"/>
<proteinExistence type="predicted"/>
<dbReference type="EMBL" id="HG970332">
    <property type="protein sequence ID" value="CEF72251.1"/>
    <property type="molecule type" value="Genomic_DNA"/>
</dbReference>
<dbReference type="VEuPathDB" id="FungiDB:FGRAMPH1_01G00897"/>
<dbReference type="KEGG" id="fgr:FGSG_11748"/>
<accession>A0A098D2T6</accession>
<gene>
    <name evidence="1" type="ORF">FGRAMPH1_01T00897</name>
</gene>
<dbReference type="Proteomes" id="UP000070720">
    <property type="component" value="Chromosome 1"/>
</dbReference>
<reference evidence="2 3" key="2">
    <citation type="journal article" date="2010" name="Nature">
        <title>Comparative genomics reveals mobile pathogenicity chromosomes in Fusarium.</title>
        <authorList>
            <person name="Ma L.J."/>
            <person name="van der Does H.C."/>
            <person name="Borkovich K.A."/>
            <person name="Coleman J.J."/>
            <person name="Daboussi M.J."/>
            <person name="Di Pietro A."/>
            <person name="Dufresne M."/>
            <person name="Freitag M."/>
            <person name="Grabherr M."/>
            <person name="Henrissat B."/>
            <person name="Houterman P.M."/>
            <person name="Kang S."/>
            <person name="Shim W.B."/>
            <person name="Woloshuk C."/>
            <person name="Xie X."/>
            <person name="Xu J.R."/>
            <person name="Antoniw J."/>
            <person name="Baker S.E."/>
            <person name="Bluhm B.H."/>
            <person name="Breakspear A."/>
            <person name="Brown D.W."/>
            <person name="Butchko R.A."/>
            <person name="Chapman S."/>
            <person name="Coulson R."/>
            <person name="Coutinho P.M."/>
            <person name="Danchin E.G."/>
            <person name="Diener A."/>
            <person name="Gale L.R."/>
            <person name="Gardiner D.M."/>
            <person name="Goff S."/>
            <person name="Hammond-Kosack K.E."/>
            <person name="Hilburn K."/>
            <person name="Hua-Van A."/>
            <person name="Jonkers W."/>
            <person name="Kazan K."/>
            <person name="Kodira C.D."/>
            <person name="Koehrsen M."/>
            <person name="Kumar L."/>
            <person name="Lee Y.H."/>
            <person name="Li L."/>
            <person name="Manners J.M."/>
            <person name="Miranda-Saavedra D."/>
            <person name="Mukherjee M."/>
            <person name="Park G."/>
            <person name="Park J."/>
            <person name="Park S.Y."/>
            <person name="Proctor R.H."/>
            <person name="Regev A."/>
            <person name="Ruiz-Roldan M.C."/>
            <person name="Sain D."/>
            <person name="Sakthikumar S."/>
            <person name="Sykes S."/>
            <person name="Schwartz D.C."/>
            <person name="Turgeon B.G."/>
            <person name="Wapinski I."/>
            <person name="Yoder O."/>
            <person name="Young S."/>
            <person name="Zeng Q."/>
            <person name="Zhou S."/>
            <person name="Galagan J."/>
            <person name="Cuomo C.A."/>
            <person name="Kistler H.C."/>
            <person name="Rep M."/>
        </authorList>
    </citation>
    <scope>GENOME REANNOTATION</scope>
    <source>
        <strain evidence="3">ATCC MYA-4620 / CBS 123657 / FGSC 9075 / NRRL 31084 / PH-1</strain>
        <strain evidence="2">PH-1 / ATCC MYA-4620 / FGSC 9075 / NRRL 31084</strain>
    </source>
</reference>
<evidence type="ECO:0000313" key="3">
    <source>
        <dbReference type="Proteomes" id="UP000070720"/>
    </source>
</evidence>